<dbReference type="OrthoDB" id="10617287at2759"/>
<reference evidence="1" key="1">
    <citation type="submission" date="2020-11" db="EMBL/GenBank/DDBJ databases">
        <authorList>
            <person name="Tran Van P."/>
        </authorList>
    </citation>
    <scope>NUCLEOTIDE SEQUENCE</scope>
</reference>
<evidence type="ECO:0000313" key="1">
    <source>
        <dbReference type="EMBL" id="CAD7663143.1"/>
    </source>
</evidence>
<keyword evidence="2" id="KW-1185">Reference proteome</keyword>
<dbReference type="EMBL" id="OC945866">
    <property type="protein sequence ID" value="CAD7663143.1"/>
    <property type="molecule type" value="Genomic_DNA"/>
</dbReference>
<feature type="non-terminal residue" evidence="1">
    <location>
        <position position="1"/>
    </location>
</feature>
<dbReference type="EMBL" id="CAJPVJ010031041">
    <property type="protein sequence ID" value="CAG2180280.1"/>
    <property type="molecule type" value="Genomic_DNA"/>
</dbReference>
<sequence length="228" mass="24745">PAFKPQVNSVAANNTAPVSPYTGGFYRAANYRGMGAGGYGAPNQPYYHNNNGPGYNSPGYNSPNNGPGYYNNGYGGNGNNGYNNGPGGYGPGIKTLDIVNLLIAAKFEEAQCEGSSKANFTALLLIDRQKFCAKQTIVDNSVNTLTEKIANQLIVNELLYVVTLVNRANGHFVIDILAYVIRGPNSVEGKYVYFRIFVKEQQVFRKCSSFLDSSNIKVESIIVMIVEL</sequence>
<evidence type="ECO:0000313" key="2">
    <source>
        <dbReference type="Proteomes" id="UP000728032"/>
    </source>
</evidence>
<dbReference type="AlphaFoldDB" id="A0A7R9QZ32"/>
<proteinExistence type="predicted"/>
<name>A0A7R9QZ32_9ACAR</name>
<organism evidence="1">
    <name type="scientific">Oppiella nova</name>
    <dbReference type="NCBI Taxonomy" id="334625"/>
    <lineage>
        <taxon>Eukaryota</taxon>
        <taxon>Metazoa</taxon>
        <taxon>Ecdysozoa</taxon>
        <taxon>Arthropoda</taxon>
        <taxon>Chelicerata</taxon>
        <taxon>Arachnida</taxon>
        <taxon>Acari</taxon>
        <taxon>Acariformes</taxon>
        <taxon>Sarcoptiformes</taxon>
        <taxon>Oribatida</taxon>
        <taxon>Brachypylina</taxon>
        <taxon>Oppioidea</taxon>
        <taxon>Oppiidae</taxon>
        <taxon>Oppiella</taxon>
    </lineage>
</organism>
<dbReference type="Proteomes" id="UP000728032">
    <property type="component" value="Unassembled WGS sequence"/>
</dbReference>
<protein>
    <submittedName>
        <fullName evidence="1">Uncharacterized protein</fullName>
    </submittedName>
</protein>
<feature type="non-terminal residue" evidence="1">
    <location>
        <position position="228"/>
    </location>
</feature>
<accession>A0A7R9QZ32</accession>
<gene>
    <name evidence="1" type="ORF">ONB1V03_LOCUS19703</name>
</gene>